<dbReference type="InterPro" id="IPR039425">
    <property type="entry name" value="RNA_pol_sigma-70-like"/>
</dbReference>
<dbReference type="RefSeq" id="WP_159659942.1">
    <property type="nucleotide sequence ID" value="NZ_AQPF01000003.1"/>
</dbReference>
<dbReference type="InterPro" id="IPR036388">
    <property type="entry name" value="WH-like_DNA-bd_sf"/>
</dbReference>
<keyword evidence="2" id="KW-0805">Transcription regulation</keyword>
<evidence type="ECO:0000256" key="2">
    <source>
        <dbReference type="ARBA" id="ARBA00023015"/>
    </source>
</evidence>
<protein>
    <submittedName>
        <fullName evidence="7">ECF subfamily RNA polymerase sigma-70 factor</fullName>
    </submittedName>
</protein>
<reference evidence="7 8" key="1">
    <citation type="submission" date="2012-09" db="EMBL/GenBank/DDBJ databases">
        <title>Genome Sequence of alkane-degrading Bacterium Alcanivorax sp. 6-D-6.</title>
        <authorList>
            <person name="Lai Q."/>
            <person name="Shao Z."/>
        </authorList>
    </citation>
    <scope>NUCLEOTIDE SEQUENCE [LARGE SCALE GENOMIC DNA]</scope>
    <source>
        <strain evidence="7 8">6-D-6</strain>
    </source>
</reference>
<name>A0ABQ6YC20_9GAMM</name>
<keyword evidence="8" id="KW-1185">Reference proteome</keyword>
<evidence type="ECO:0000259" key="5">
    <source>
        <dbReference type="Pfam" id="PF04542"/>
    </source>
</evidence>
<feature type="domain" description="RNA polymerase sigma factor 70 region 4 type 2" evidence="6">
    <location>
        <begin position="107"/>
        <end position="155"/>
    </location>
</feature>
<dbReference type="Pfam" id="PF04542">
    <property type="entry name" value="Sigma70_r2"/>
    <property type="match status" value="1"/>
</dbReference>
<evidence type="ECO:0000313" key="8">
    <source>
        <dbReference type="Proteomes" id="UP000771797"/>
    </source>
</evidence>
<dbReference type="SUPFAM" id="SSF88946">
    <property type="entry name" value="Sigma2 domain of RNA polymerase sigma factors"/>
    <property type="match status" value="1"/>
</dbReference>
<dbReference type="InterPro" id="IPR013325">
    <property type="entry name" value="RNA_pol_sigma_r2"/>
</dbReference>
<dbReference type="PANTHER" id="PTHR43133:SF63">
    <property type="entry name" value="RNA POLYMERASE SIGMA FACTOR FECI-RELATED"/>
    <property type="match status" value="1"/>
</dbReference>
<dbReference type="Gene3D" id="1.10.1740.10">
    <property type="match status" value="1"/>
</dbReference>
<evidence type="ECO:0000259" key="6">
    <source>
        <dbReference type="Pfam" id="PF08281"/>
    </source>
</evidence>
<evidence type="ECO:0000256" key="3">
    <source>
        <dbReference type="ARBA" id="ARBA00023082"/>
    </source>
</evidence>
<keyword evidence="3" id="KW-0731">Sigma factor</keyword>
<evidence type="ECO:0000256" key="1">
    <source>
        <dbReference type="ARBA" id="ARBA00010641"/>
    </source>
</evidence>
<gene>
    <name evidence="7" type="ORF">A6D6_00679</name>
</gene>
<dbReference type="NCBIfam" id="TIGR02937">
    <property type="entry name" value="sigma70-ECF"/>
    <property type="match status" value="1"/>
</dbReference>
<dbReference type="InterPro" id="IPR007627">
    <property type="entry name" value="RNA_pol_sigma70_r2"/>
</dbReference>
<comment type="similarity">
    <text evidence="1">Belongs to the sigma-70 factor family. ECF subfamily.</text>
</comment>
<keyword evidence="4" id="KW-0804">Transcription</keyword>
<comment type="caution">
    <text evidence="7">The sequence shown here is derived from an EMBL/GenBank/DDBJ whole genome shotgun (WGS) entry which is preliminary data.</text>
</comment>
<evidence type="ECO:0000313" key="7">
    <source>
        <dbReference type="EMBL" id="KAF0807682.1"/>
    </source>
</evidence>
<dbReference type="InterPro" id="IPR013324">
    <property type="entry name" value="RNA_pol_sigma_r3/r4-like"/>
</dbReference>
<dbReference type="EMBL" id="AQPF01000003">
    <property type="protein sequence ID" value="KAF0807682.1"/>
    <property type="molecule type" value="Genomic_DNA"/>
</dbReference>
<dbReference type="Pfam" id="PF08281">
    <property type="entry name" value="Sigma70_r4_2"/>
    <property type="match status" value="1"/>
</dbReference>
<dbReference type="InterPro" id="IPR014284">
    <property type="entry name" value="RNA_pol_sigma-70_dom"/>
</dbReference>
<dbReference type="Gene3D" id="1.10.10.10">
    <property type="entry name" value="Winged helix-like DNA-binding domain superfamily/Winged helix DNA-binding domain"/>
    <property type="match status" value="1"/>
</dbReference>
<feature type="domain" description="RNA polymerase sigma-70 region 2" evidence="5">
    <location>
        <begin position="9"/>
        <end position="75"/>
    </location>
</feature>
<organism evidence="7 8">
    <name type="scientific">Alcanivorax xiamenensis</name>
    <dbReference type="NCBI Taxonomy" id="1177156"/>
    <lineage>
        <taxon>Bacteria</taxon>
        <taxon>Pseudomonadati</taxon>
        <taxon>Pseudomonadota</taxon>
        <taxon>Gammaproteobacteria</taxon>
        <taxon>Oceanospirillales</taxon>
        <taxon>Alcanivoracaceae</taxon>
        <taxon>Alcanivorax</taxon>
    </lineage>
</organism>
<sequence length="167" mass="19284">MSDPSLETLYRHHHNWLRAVLYRRSGCSELAADLAQDTFARLLRREDDIAAIREPKAFLGRIANALLANYWRRKAIEQAYLETLQQQPEPVAISPEACYLVVETLYRIDVLLDALPSRVRRAFLMSRLDGMRYVDIAARLVVSERTVRNYIEQAMFHCLKADPGLLP</sequence>
<accession>A0ABQ6YC20</accession>
<dbReference type="InterPro" id="IPR013249">
    <property type="entry name" value="RNA_pol_sigma70_r4_t2"/>
</dbReference>
<evidence type="ECO:0000256" key="4">
    <source>
        <dbReference type="ARBA" id="ARBA00023163"/>
    </source>
</evidence>
<dbReference type="PANTHER" id="PTHR43133">
    <property type="entry name" value="RNA POLYMERASE ECF-TYPE SIGMA FACTO"/>
    <property type="match status" value="1"/>
</dbReference>
<dbReference type="SUPFAM" id="SSF88659">
    <property type="entry name" value="Sigma3 and sigma4 domains of RNA polymerase sigma factors"/>
    <property type="match status" value="1"/>
</dbReference>
<proteinExistence type="inferred from homology"/>
<dbReference type="Proteomes" id="UP000771797">
    <property type="component" value="Unassembled WGS sequence"/>
</dbReference>